<feature type="transmembrane region" description="Helical" evidence="12">
    <location>
        <begin position="114"/>
        <end position="132"/>
    </location>
</feature>
<keyword evidence="6 12" id="KW-1133">Transmembrane helix</keyword>
<proteinExistence type="inferred from homology"/>
<protein>
    <submittedName>
        <fullName evidence="14">Olfactory receptor 2M2-like</fullName>
    </submittedName>
</protein>
<feature type="transmembrane region" description="Helical" evidence="12">
    <location>
        <begin position="451"/>
        <end position="469"/>
    </location>
</feature>
<feature type="domain" description="G-protein coupled receptors family 1 profile" evidence="13">
    <location>
        <begin position="352"/>
        <end position="601"/>
    </location>
</feature>
<keyword evidence="2" id="KW-1003">Cell membrane</keyword>
<evidence type="ECO:0000256" key="4">
    <source>
        <dbReference type="ARBA" id="ARBA00022692"/>
    </source>
</evidence>
<evidence type="ECO:0000256" key="11">
    <source>
        <dbReference type="RuleBase" id="RU000688"/>
    </source>
</evidence>
<name>A0AAD1WXG7_PELCU</name>
<evidence type="ECO:0000256" key="6">
    <source>
        <dbReference type="ARBA" id="ARBA00022989"/>
    </source>
</evidence>
<reference evidence="14" key="1">
    <citation type="submission" date="2022-03" db="EMBL/GenBank/DDBJ databases">
        <authorList>
            <person name="Alioto T."/>
            <person name="Alioto T."/>
            <person name="Gomez Garrido J."/>
        </authorList>
    </citation>
    <scope>NUCLEOTIDE SEQUENCE</scope>
</reference>
<dbReference type="Proteomes" id="UP001295444">
    <property type="component" value="Chromosome 13"/>
</dbReference>
<dbReference type="EMBL" id="OW240924">
    <property type="protein sequence ID" value="CAH2326725.1"/>
    <property type="molecule type" value="Genomic_DNA"/>
</dbReference>
<keyword evidence="5" id="KW-0552">Olfaction</keyword>
<feature type="transmembrane region" description="Helical" evidence="12">
    <location>
        <begin position="338"/>
        <end position="361"/>
    </location>
</feature>
<dbReference type="InterPro" id="IPR000276">
    <property type="entry name" value="GPCR_Rhodpsn"/>
</dbReference>
<dbReference type="PROSITE" id="PS50262">
    <property type="entry name" value="G_PROTEIN_RECEP_F1_2"/>
    <property type="match status" value="2"/>
</dbReference>
<dbReference type="PANTHER" id="PTHR26452">
    <property type="entry name" value="OLFACTORY RECEPTOR"/>
    <property type="match status" value="1"/>
</dbReference>
<keyword evidence="7 11" id="KW-0297">G-protein coupled receptor</keyword>
<keyword evidence="3" id="KW-0716">Sensory transduction</keyword>
<dbReference type="InterPro" id="IPR050516">
    <property type="entry name" value="Olfactory_GPCR"/>
</dbReference>
<dbReference type="FunFam" id="1.20.1070.10:FF:000001">
    <property type="entry name" value="Olfactory receptor"/>
    <property type="match status" value="2"/>
</dbReference>
<accession>A0AAD1WXG7</accession>
<evidence type="ECO:0000256" key="9">
    <source>
        <dbReference type="ARBA" id="ARBA00023170"/>
    </source>
</evidence>
<dbReference type="Pfam" id="PF13853">
    <property type="entry name" value="7tm_4"/>
    <property type="match status" value="2"/>
</dbReference>
<feature type="transmembrane region" description="Helical" evidence="12">
    <location>
        <begin position="250"/>
        <end position="272"/>
    </location>
</feature>
<gene>
    <name evidence="14" type="ORF">PECUL_23A018171</name>
</gene>
<evidence type="ECO:0000256" key="5">
    <source>
        <dbReference type="ARBA" id="ARBA00022725"/>
    </source>
</evidence>
<comment type="subcellular location">
    <subcellularLocation>
        <location evidence="1">Cell membrane</location>
        <topology evidence="1">Multi-pass membrane protein</topology>
    </subcellularLocation>
</comment>
<evidence type="ECO:0000313" key="14">
    <source>
        <dbReference type="EMBL" id="CAH2326725.1"/>
    </source>
</evidence>
<dbReference type="PRINTS" id="PR00237">
    <property type="entry name" value="GPCRRHODOPSN"/>
</dbReference>
<dbReference type="GO" id="GO:0004930">
    <property type="term" value="F:G protein-coupled receptor activity"/>
    <property type="evidence" value="ECO:0007669"/>
    <property type="project" value="UniProtKB-KW"/>
</dbReference>
<sequence>MEGPGVYGNLCQKAKENRTSVSDFVLRGLTNSVELQTTLFVIFLFFYIINLVGNISIMVITIKDRSLHSPMYFFLWNLSFLDICFSSVAVPKMLSDFLALKKTISFAGCISQIHFFHFLGSTEVMLLSVMSYDRYVAIGNPLRYSNIMDKHCCVNLALASWVTGYFHSLLHTVMTAKLPFCGSNLVNHFFCDIKPVLKLACIDTSLNLKLLVRVTGALATTTLLLTLLSYIFIGRFLIKIRTAEGRKRAFSTCSAHLTVVFLLYGTAIFTYIRPSSQDSLEQDKAAAVLFTVITPALNPVIYTLRNKDMKKAIQRVPVAGGFKLLYGLTDIVELQTTLFVIFLFFYITNLVGNISIMVITIKDHSLHSPMYFFLWNLSFLDICFSSVAVPKMLSDFLALKKTISFAGCISQIHFFHFLGSTEVILLSVMSYDRYVAIGNALRYSNIMDKHCCVNLALASWVTGYFHSLLHTVMTAKLPFCGPNLVNHFFCDIKPVLKLACTDTSLNLTLLVRVTGTLVTATLLLTLLSYIFIGRFLINIRTAEGRKRAFSTCSAHLTVVFLLYGTAIFTYMRPSSQDSLDQDKAAAVLFTVITPALNPVIYTLRNKDMKKAIQRVPGFLTAVTLGGSSLGVKSLFHSTEIMAEGLERISNLYLILSQTAREDLHPSSDHASQAPQLRHLSGITVLWS</sequence>
<feature type="transmembrane region" description="Helical" evidence="12">
    <location>
        <begin position="549"/>
        <end position="571"/>
    </location>
</feature>
<feature type="non-terminal residue" evidence="14">
    <location>
        <position position="1"/>
    </location>
</feature>
<evidence type="ECO:0000256" key="1">
    <source>
        <dbReference type="ARBA" id="ARBA00004651"/>
    </source>
</evidence>
<keyword evidence="8 12" id="KW-0472">Membrane</keyword>
<dbReference type="CDD" id="cd15915">
    <property type="entry name" value="7tmA_OR12D-like"/>
    <property type="match status" value="2"/>
</dbReference>
<feature type="transmembrane region" description="Helical" evidence="12">
    <location>
        <begin position="373"/>
        <end position="393"/>
    </location>
</feature>
<evidence type="ECO:0000256" key="10">
    <source>
        <dbReference type="ARBA" id="ARBA00023224"/>
    </source>
</evidence>
<keyword evidence="10 11" id="KW-0807">Transducer</keyword>
<dbReference type="AlphaFoldDB" id="A0AAD1WXG7"/>
<feature type="transmembrane region" description="Helical" evidence="12">
    <location>
        <begin position="517"/>
        <end position="537"/>
    </location>
</feature>
<dbReference type="SUPFAM" id="SSF81321">
    <property type="entry name" value="Family A G protein-coupled receptor-like"/>
    <property type="match status" value="2"/>
</dbReference>
<feature type="transmembrane region" description="Helical" evidence="12">
    <location>
        <begin position="152"/>
        <end position="170"/>
    </location>
</feature>
<keyword evidence="15" id="KW-1185">Reference proteome</keyword>
<feature type="transmembrane region" description="Helical" evidence="12">
    <location>
        <begin position="216"/>
        <end position="238"/>
    </location>
</feature>
<evidence type="ECO:0000256" key="8">
    <source>
        <dbReference type="ARBA" id="ARBA00023136"/>
    </source>
</evidence>
<dbReference type="InterPro" id="IPR000725">
    <property type="entry name" value="Olfact_rcpt"/>
</dbReference>
<dbReference type="InterPro" id="IPR017452">
    <property type="entry name" value="GPCR_Rhodpsn_7TM"/>
</dbReference>
<feature type="transmembrane region" description="Helical" evidence="12">
    <location>
        <begin position="284"/>
        <end position="304"/>
    </location>
</feature>
<dbReference type="GO" id="GO:0005886">
    <property type="term" value="C:plasma membrane"/>
    <property type="evidence" value="ECO:0007669"/>
    <property type="project" value="UniProtKB-SubCell"/>
</dbReference>
<dbReference type="PRINTS" id="PR00245">
    <property type="entry name" value="OLFACTORYR"/>
</dbReference>
<dbReference type="PROSITE" id="PS00237">
    <property type="entry name" value="G_PROTEIN_RECEP_F1_1"/>
    <property type="match status" value="2"/>
</dbReference>
<evidence type="ECO:0000256" key="2">
    <source>
        <dbReference type="ARBA" id="ARBA00022475"/>
    </source>
</evidence>
<dbReference type="Gene3D" id="1.20.1070.10">
    <property type="entry name" value="Rhodopsin 7-helix transmembrane proteins"/>
    <property type="match status" value="2"/>
</dbReference>
<keyword evidence="9 11" id="KW-0675">Receptor</keyword>
<organism evidence="14 15">
    <name type="scientific">Pelobates cultripes</name>
    <name type="common">Western spadefoot toad</name>
    <dbReference type="NCBI Taxonomy" id="61616"/>
    <lineage>
        <taxon>Eukaryota</taxon>
        <taxon>Metazoa</taxon>
        <taxon>Chordata</taxon>
        <taxon>Craniata</taxon>
        <taxon>Vertebrata</taxon>
        <taxon>Euteleostomi</taxon>
        <taxon>Amphibia</taxon>
        <taxon>Batrachia</taxon>
        <taxon>Anura</taxon>
        <taxon>Pelobatoidea</taxon>
        <taxon>Pelobatidae</taxon>
        <taxon>Pelobates</taxon>
    </lineage>
</organism>
<comment type="similarity">
    <text evidence="11">Belongs to the G-protein coupled receptor 1 family.</text>
</comment>
<feature type="transmembrane region" description="Helical" evidence="12">
    <location>
        <begin position="583"/>
        <end position="603"/>
    </location>
</feature>
<feature type="transmembrane region" description="Helical" evidence="12">
    <location>
        <begin position="39"/>
        <end position="62"/>
    </location>
</feature>
<evidence type="ECO:0000256" key="3">
    <source>
        <dbReference type="ARBA" id="ARBA00022606"/>
    </source>
</evidence>
<feature type="transmembrane region" description="Helical" evidence="12">
    <location>
        <begin position="74"/>
        <end position="94"/>
    </location>
</feature>
<evidence type="ECO:0000256" key="12">
    <source>
        <dbReference type="SAM" id="Phobius"/>
    </source>
</evidence>
<keyword evidence="4 11" id="KW-0812">Transmembrane</keyword>
<feature type="domain" description="G-protein coupled receptors family 1 profile" evidence="13">
    <location>
        <begin position="53"/>
        <end position="302"/>
    </location>
</feature>
<dbReference type="GO" id="GO:0004984">
    <property type="term" value="F:olfactory receptor activity"/>
    <property type="evidence" value="ECO:0007669"/>
    <property type="project" value="InterPro"/>
</dbReference>
<evidence type="ECO:0000256" key="7">
    <source>
        <dbReference type="ARBA" id="ARBA00023040"/>
    </source>
</evidence>
<evidence type="ECO:0000313" key="15">
    <source>
        <dbReference type="Proteomes" id="UP001295444"/>
    </source>
</evidence>
<evidence type="ECO:0000259" key="13">
    <source>
        <dbReference type="PROSITE" id="PS50262"/>
    </source>
</evidence>